<comment type="caution">
    <text evidence="15">The sequence shown here is derived from an EMBL/GenBank/DDBJ whole genome shotgun (WGS) entry which is preliminary data.</text>
</comment>
<dbReference type="AlphaFoldDB" id="A0AAN9Z136"/>
<keyword evidence="16" id="KW-1185">Reference proteome</keyword>
<organism evidence="15 16">
    <name type="scientific">Gryllus longicercus</name>
    <dbReference type="NCBI Taxonomy" id="2509291"/>
    <lineage>
        <taxon>Eukaryota</taxon>
        <taxon>Metazoa</taxon>
        <taxon>Ecdysozoa</taxon>
        <taxon>Arthropoda</taxon>
        <taxon>Hexapoda</taxon>
        <taxon>Insecta</taxon>
        <taxon>Pterygota</taxon>
        <taxon>Neoptera</taxon>
        <taxon>Polyneoptera</taxon>
        <taxon>Orthoptera</taxon>
        <taxon>Ensifera</taxon>
        <taxon>Gryllidea</taxon>
        <taxon>Grylloidea</taxon>
        <taxon>Gryllidae</taxon>
        <taxon>Gryllinae</taxon>
        <taxon>Gryllus</taxon>
    </lineage>
</organism>
<feature type="region of interest" description="Disordered" evidence="12">
    <location>
        <begin position="1"/>
        <end position="28"/>
    </location>
</feature>
<feature type="compositionally biased region" description="Basic and acidic residues" evidence="12">
    <location>
        <begin position="14"/>
        <end position="23"/>
    </location>
</feature>
<evidence type="ECO:0000256" key="5">
    <source>
        <dbReference type="ARBA" id="ARBA00022801"/>
    </source>
</evidence>
<dbReference type="InterPro" id="IPR016278">
    <property type="entry name" value="DUSP12"/>
</dbReference>
<sequence length="340" mass="39134">MTERVGSLRKPSLRRRENSQLERDDFDAGPTNLDLIEPGIWLGNLTAATDVEVLSKHKINHILTIDSCPLPTKIIMLPGVKTKFIQVTDTPREDLVSHFEEASEFIKNAQEEGQILIHCYFGVSRSATIVIAYMMKKYQISLDEAYERVQAQRRFVRPNPGFMDQLRLYQYMGWCVDRHHLQFRMFRLHIAADQVKKVKILPQSCVDVIKPDPGLITVRPEPLVYRCRRCRRVLASASNVLPHMPKEKPLWTDERWGRPDYTDLELCRDTYFVEPLAWMQSVTTSLQGKISCPKCNTKLGSFSWIMGCQCPCGSKISPAFYLVPSKVDWSNMVQNVQVTV</sequence>
<dbReference type="PIRSF" id="PIRSF000941">
    <property type="entry name" value="DUSP12"/>
    <property type="match status" value="1"/>
</dbReference>
<feature type="active site" description="Phosphocysteine intermediate" evidence="11">
    <location>
        <position position="119"/>
    </location>
</feature>
<accession>A0AAN9Z136</accession>
<dbReference type="FunFam" id="3.90.190.10:FF:000056">
    <property type="entry name" value="Dual specificity phosphatase 12"/>
    <property type="match status" value="1"/>
</dbReference>
<dbReference type="Proteomes" id="UP001378592">
    <property type="component" value="Unassembled WGS sequence"/>
</dbReference>
<dbReference type="PROSITE" id="PS50054">
    <property type="entry name" value="TYR_PHOSPHATASE_DUAL"/>
    <property type="match status" value="1"/>
</dbReference>
<evidence type="ECO:0008006" key="17">
    <source>
        <dbReference type="Google" id="ProtNLM"/>
    </source>
</evidence>
<dbReference type="PANTHER" id="PTHR45848:SF4">
    <property type="entry name" value="DUAL SPECIFICITY PROTEIN PHOSPHATASE 12"/>
    <property type="match status" value="1"/>
</dbReference>
<name>A0AAN9Z136_9ORTH</name>
<evidence type="ECO:0000256" key="10">
    <source>
        <dbReference type="ARBA" id="ARBA00051722"/>
    </source>
</evidence>
<dbReference type="EMBL" id="JAZDUA010000463">
    <property type="protein sequence ID" value="KAK7792218.1"/>
    <property type="molecule type" value="Genomic_DNA"/>
</dbReference>
<keyword evidence="5" id="KW-0378">Hydrolase</keyword>
<evidence type="ECO:0000256" key="9">
    <source>
        <dbReference type="ARBA" id="ARBA00048336"/>
    </source>
</evidence>
<evidence type="ECO:0000256" key="7">
    <source>
        <dbReference type="ARBA" id="ARBA00023242"/>
    </source>
</evidence>
<evidence type="ECO:0000313" key="15">
    <source>
        <dbReference type="EMBL" id="KAK7792218.1"/>
    </source>
</evidence>
<evidence type="ECO:0000256" key="1">
    <source>
        <dbReference type="ARBA" id="ARBA00004123"/>
    </source>
</evidence>
<feature type="domain" description="Tyrosine specific protein phosphatases" evidence="14">
    <location>
        <begin position="97"/>
        <end position="153"/>
    </location>
</feature>
<dbReference type="PROSITE" id="PS50056">
    <property type="entry name" value="TYR_PHOSPHATASE_2"/>
    <property type="match status" value="1"/>
</dbReference>
<protein>
    <recommendedName>
        <fullName evidence="17">Protein-tyrosine-phosphatase</fullName>
    </recommendedName>
</protein>
<dbReference type="InterPro" id="IPR000387">
    <property type="entry name" value="Tyr_Pase_dom"/>
</dbReference>
<dbReference type="InterPro" id="IPR029021">
    <property type="entry name" value="Prot-tyrosine_phosphatase-like"/>
</dbReference>
<evidence type="ECO:0000256" key="4">
    <source>
        <dbReference type="ARBA" id="ARBA00022490"/>
    </source>
</evidence>
<comment type="catalytic activity">
    <reaction evidence="9">
        <text>O-phospho-L-threonyl-[protein] + H2O = L-threonyl-[protein] + phosphate</text>
        <dbReference type="Rhea" id="RHEA:47004"/>
        <dbReference type="Rhea" id="RHEA-COMP:11060"/>
        <dbReference type="Rhea" id="RHEA-COMP:11605"/>
        <dbReference type="ChEBI" id="CHEBI:15377"/>
        <dbReference type="ChEBI" id="CHEBI:30013"/>
        <dbReference type="ChEBI" id="CHEBI:43474"/>
        <dbReference type="ChEBI" id="CHEBI:61977"/>
        <dbReference type="EC" id="3.1.3.16"/>
    </reaction>
</comment>
<evidence type="ECO:0000256" key="11">
    <source>
        <dbReference type="PIRSR" id="PIRSR000941-50"/>
    </source>
</evidence>
<dbReference type="Pfam" id="PF00782">
    <property type="entry name" value="DSPc"/>
    <property type="match status" value="1"/>
</dbReference>
<dbReference type="GO" id="GO:0008138">
    <property type="term" value="F:protein tyrosine/serine/threonine phosphatase activity"/>
    <property type="evidence" value="ECO:0007669"/>
    <property type="project" value="InterPro"/>
</dbReference>
<gene>
    <name evidence="15" type="ORF">R5R35_007476</name>
</gene>
<dbReference type="CDD" id="cd14498">
    <property type="entry name" value="DSP"/>
    <property type="match status" value="1"/>
</dbReference>
<dbReference type="GO" id="GO:0005634">
    <property type="term" value="C:nucleus"/>
    <property type="evidence" value="ECO:0007669"/>
    <property type="project" value="UniProtKB-SubCell"/>
</dbReference>
<evidence type="ECO:0000256" key="8">
    <source>
        <dbReference type="ARBA" id="ARBA00047761"/>
    </source>
</evidence>
<evidence type="ECO:0000256" key="2">
    <source>
        <dbReference type="ARBA" id="ARBA00004496"/>
    </source>
</evidence>
<feature type="domain" description="Tyrosine-protein phosphatase" evidence="13">
    <location>
        <begin position="29"/>
        <end position="175"/>
    </location>
</feature>
<dbReference type="GO" id="GO:0005737">
    <property type="term" value="C:cytoplasm"/>
    <property type="evidence" value="ECO:0007669"/>
    <property type="project" value="UniProtKB-SubCell"/>
</dbReference>
<evidence type="ECO:0000256" key="12">
    <source>
        <dbReference type="SAM" id="MobiDB-lite"/>
    </source>
</evidence>
<dbReference type="InterPro" id="IPR016130">
    <property type="entry name" value="Tyr_Pase_AS"/>
</dbReference>
<evidence type="ECO:0000259" key="14">
    <source>
        <dbReference type="PROSITE" id="PS50056"/>
    </source>
</evidence>
<dbReference type="InterPro" id="IPR000340">
    <property type="entry name" value="Dual-sp_phosphatase_cat-dom"/>
</dbReference>
<keyword evidence="7" id="KW-0539">Nucleus</keyword>
<dbReference type="PROSITE" id="PS00383">
    <property type="entry name" value="TYR_PHOSPHATASE_1"/>
    <property type="match status" value="1"/>
</dbReference>
<evidence type="ECO:0000259" key="13">
    <source>
        <dbReference type="PROSITE" id="PS50054"/>
    </source>
</evidence>
<dbReference type="InterPro" id="IPR020422">
    <property type="entry name" value="TYR_PHOSPHATASE_DUAL_dom"/>
</dbReference>
<keyword evidence="6" id="KW-0904">Protein phosphatase</keyword>
<comment type="subcellular location">
    <subcellularLocation>
        <location evidence="2">Cytoplasm</location>
    </subcellularLocation>
    <subcellularLocation>
        <location evidence="1">Nucleus</location>
    </subcellularLocation>
</comment>
<evidence type="ECO:0000256" key="6">
    <source>
        <dbReference type="ARBA" id="ARBA00022912"/>
    </source>
</evidence>
<comment type="catalytic activity">
    <reaction evidence="10">
        <text>O-phospho-L-tyrosyl-[protein] + H2O = L-tyrosyl-[protein] + phosphate</text>
        <dbReference type="Rhea" id="RHEA:10684"/>
        <dbReference type="Rhea" id="RHEA-COMP:10136"/>
        <dbReference type="Rhea" id="RHEA-COMP:20101"/>
        <dbReference type="ChEBI" id="CHEBI:15377"/>
        <dbReference type="ChEBI" id="CHEBI:43474"/>
        <dbReference type="ChEBI" id="CHEBI:46858"/>
        <dbReference type="ChEBI" id="CHEBI:61978"/>
        <dbReference type="EC" id="3.1.3.48"/>
    </reaction>
</comment>
<proteinExistence type="inferred from homology"/>
<comment type="catalytic activity">
    <reaction evidence="8">
        <text>O-phospho-L-seryl-[protein] + H2O = L-seryl-[protein] + phosphate</text>
        <dbReference type="Rhea" id="RHEA:20629"/>
        <dbReference type="Rhea" id="RHEA-COMP:9863"/>
        <dbReference type="Rhea" id="RHEA-COMP:11604"/>
        <dbReference type="ChEBI" id="CHEBI:15377"/>
        <dbReference type="ChEBI" id="CHEBI:29999"/>
        <dbReference type="ChEBI" id="CHEBI:43474"/>
        <dbReference type="ChEBI" id="CHEBI:83421"/>
        <dbReference type="EC" id="3.1.3.16"/>
    </reaction>
</comment>
<evidence type="ECO:0000313" key="16">
    <source>
        <dbReference type="Proteomes" id="UP001378592"/>
    </source>
</evidence>
<dbReference type="GO" id="GO:0004725">
    <property type="term" value="F:protein tyrosine phosphatase activity"/>
    <property type="evidence" value="ECO:0007669"/>
    <property type="project" value="UniProtKB-EC"/>
</dbReference>
<reference evidence="15 16" key="1">
    <citation type="submission" date="2024-03" db="EMBL/GenBank/DDBJ databases">
        <title>The genome assembly and annotation of the cricket Gryllus longicercus Weissman &amp; Gray.</title>
        <authorList>
            <person name="Szrajer S."/>
            <person name="Gray D."/>
            <person name="Ylla G."/>
        </authorList>
    </citation>
    <scope>NUCLEOTIDE SEQUENCE [LARGE SCALE GENOMIC DNA]</scope>
    <source>
        <strain evidence="15">DAG 2021-001</strain>
        <tissue evidence="15">Whole body minus gut</tissue>
    </source>
</reference>
<evidence type="ECO:0000256" key="3">
    <source>
        <dbReference type="ARBA" id="ARBA00008601"/>
    </source>
</evidence>
<dbReference type="SUPFAM" id="SSF52799">
    <property type="entry name" value="(Phosphotyrosine protein) phosphatases II"/>
    <property type="match status" value="1"/>
</dbReference>
<dbReference type="Gene3D" id="3.90.190.10">
    <property type="entry name" value="Protein tyrosine phosphatase superfamily"/>
    <property type="match status" value="1"/>
</dbReference>
<comment type="similarity">
    <text evidence="3">Belongs to the protein-tyrosine phosphatase family. Non-receptor class dual specificity subfamily.</text>
</comment>
<dbReference type="SMART" id="SM00195">
    <property type="entry name" value="DSPc"/>
    <property type="match status" value="1"/>
</dbReference>
<dbReference type="PANTHER" id="PTHR45848">
    <property type="entry name" value="DUAL SPECIFICITY PROTEIN PHOSPHATASE 12 FAMILY MEMBER"/>
    <property type="match status" value="1"/>
</dbReference>
<keyword evidence="4" id="KW-0963">Cytoplasm</keyword>
<dbReference type="GO" id="GO:0004722">
    <property type="term" value="F:protein serine/threonine phosphatase activity"/>
    <property type="evidence" value="ECO:0007669"/>
    <property type="project" value="UniProtKB-EC"/>
</dbReference>